<name>A0A7X6DRS7_9BACT</name>
<dbReference type="Proteomes" id="UP000534783">
    <property type="component" value="Unassembled WGS sequence"/>
</dbReference>
<comment type="caution">
    <text evidence="1">The sequence shown here is derived from an EMBL/GenBank/DDBJ whole genome shotgun (WGS) entry which is preliminary data.</text>
</comment>
<protein>
    <submittedName>
        <fullName evidence="1">Uncharacterized protein</fullName>
    </submittedName>
</protein>
<sequence>MKIIVLGILLVLCAIPDKGRAGDMFNYGRYWSQLPPIARSAYVEGIVDGGSHAYFQAASEWLPPGEIIKKPEPEKVGIVRKKVFIMVDPNTIISVITDLYKDPANTFIDTVDMLYIARDKLLGEKIDDRLVSARKKAVESNEQLKVFERDK</sequence>
<dbReference type="EMBL" id="VTOW01000003">
    <property type="protein sequence ID" value="NKE72170.1"/>
    <property type="molecule type" value="Genomic_DNA"/>
</dbReference>
<evidence type="ECO:0000313" key="2">
    <source>
        <dbReference type="Proteomes" id="UP000534783"/>
    </source>
</evidence>
<reference evidence="1 2" key="1">
    <citation type="journal article" date="2020" name="Nature">
        <title>Bacterial chemolithoautotrophy via manganese oxidation.</title>
        <authorList>
            <person name="Yu H."/>
            <person name="Leadbetter J.R."/>
        </authorList>
    </citation>
    <scope>NUCLEOTIDE SEQUENCE [LARGE SCALE GENOMIC DNA]</scope>
    <source>
        <strain evidence="1 2">Mn-1</strain>
    </source>
</reference>
<organism evidence="1 2">
    <name type="scientific">Candidatus Manganitrophus noduliformans</name>
    <dbReference type="NCBI Taxonomy" id="2606439"/>
    <lineage>
        <taxon>Bacteria</taxon>
        <taxon>Pseudomonadati</taxon>
        <taxon>Nitrospirota</taxon>
        <taxon>Nitrospiria</taxon>
        <taxon>Candidatus Troglogloeales</taxon>
        <taxon>Candidatus Manganitrophaceae</taxon>
        <taxon>Candidatus Manganitrophus</taxon>
    </lineage>
</organism>
<dbReference type="RefSeq" id="WP_168061595.1">
    <property type="nucleotide sequence ID" value="NZ_VTOW01000003.1"/>
</dbReference>
<evidence type="ECO:0000313" key="1">
    <source>
        <dbReference type="EMBL" id="NKE72170.1"/>
    </source>
</evidence>
<keyword evidence="2" id="KW-1185">Reference proteome</keyword>
<accession>A0A7X6DRS7</accession>
<proteinExistence type="predicted"/>
<dbReference type="AlphaFoldDB" id="A0A7X6DRS7"/>
<gene>
    <name evidence="1" type="ORF">MNODULE_15585</name>
</gene>